<keyword evidence="2" id="KW-1185">Reference proteome</keyword>
<sequence>MKIIGSGKHYLGKSSDPIQSCNVVSSKETRISDWTKMPGKGPLSLETRYQIDRLVRPKEHRLTAGPLQLGTRHLIDRLLIPKELHLAEGPVPLGTRYLIDRLLLPKEHRLAV</sequence>
<dbReference type="EMBL" id="JBFOLK010000006">
    <property type="protein sequence ID" value="KAL2504793.1"/>
    <property type="molecule type" value="Genomic_DNA"/>
</dbReference>
<organism evidence="1 2">
    <name type="scientific">Abeliophyllum distichum</name>
    <dbReference type="NCBI Taxonomy" id="126358"/>
    <lineage>
        <taxon>Eukaryota</taxon>
        <taxon>Viridiplantae</taxon>
        <taxon>Streptophyta</taxon>
        <taxon>Embryophyta</taxon>
        <taxon>Tracheophyta</taxon>
        <taxon>Spermatophyta</taxon>
        <taxon>Magnoliopsida</taxon>
        <taxon>eudicotyledons</taxon>
        <taxon>Gunneridae</taxon>
        <taxon>Pentapetalae</taxon>
        <taxon>asterids</taxon>
        <taxon>lamiids</taxon>
        <taxon>Lamiales</taxon>
        <taxon>Oleaceae</taxon>
        <taxon>Forsythieae</taxon>
        <taxon>Abeliophyllum</taxon>
    </lineage>
</organism>
<comment type="caution">
    <text evidence="1">The sequence shown here is derived from an EMBL/GenBank/DDBJ whole genome shotgun (WGS) entry which is preliminary data.</text>
</comment>
<accession>A0ABD1SWI4</accession>
<name>A0ABD1SWI4_9LAMI</name>
<protein>
    <submittedName>
        <fullName evidence="1">Uncharacterized protein</fullName>
    </submittedName>
</protein>
<dbReference type="Proteomes" id="UP001604336">
    <property type="component" value="Unassembled WGS sequence"/>
</dbReference>
<reference evidence="2" key="1">
    <citation type="submission" date="2024-07" db="EMBL/GenBank/DDBJ databases">
        <title>Two chromosome-level genome assemblies of Korean endemic species Abeliophyllum distichum and Forsythia ovata (Oleaceae).</title>
        <authorList>
            <person name="Jang H."/>
        </authorList>
    </citation>
    <scope>NUCLEOTIDE SEQUENCE [LARGE SCALE GENOMIC DNA]</scope>
</reference>
<dbReference type="AlphaFoldDB" id="A0ABD1SWI4"/>
<gene>
    <name evidence="1" type="ORF">Adt_20414</name>
</gene>
<proteinExistence type="predicted"/>
<evidence type="ECO:0000313" key="1">
    <source>
        <dbReference type="EMBL" id="KAL2504793.1"/>
    </source>
</evidence>
<evidence type="ECO:0000313" key="2">
    <source>
        <dbReference type="Proteomes" id="UP001604336"/>
    </source>
</evidence>